<dbReference type="Proteomes" id="UP000191672">
    <property type="component" value="Unassembled WGS sequence"/>
</dbReference>
<dbReference type="InterPro" id="IPR013658">
    <property type="entry name" value="SGL"/>
</dbReference>
<feature type="region of interest" description="Disordered" evidence="5">
    <location>
        <begin position="433"/>
        <end position="489"/>
    </location>
</feature>
<feature type="region of interest" description="Disordered" evidence="5">
    <location>
        <begin position="981"/>
        <end position="1038"/>
    </location>
</feature>
<keyword evidence="3" id="KW-0804">Transcription</keyword>
<dbReference type="PROSITE" id="PS50048">
    <property type="entry name" value="ZN2_CY6_FUNGAL_2"/>
    <property type="match status" value="1"/>
</dbReference>
<evidence type="ECO:0000256" key="5">
    <source>
        <dbReference type="SAM" id="MobiDB-lite"/>
    </source>
</evidence>
<keyword evidence="2" id="KW-0238">DNA-binding</keyword>
<feature type="signal peptide" evidence="6">
    <location>
        <begin position="1"/>
        <end position="24"/>
    </location>
</feature>
<organism evidence="8 9">
    <name type="scientific">Penicillium antarcticum</name>
    <dbReference type="NCBI Taxonomy" id="416450"/>
    <lineage>
        <taxon>Eukaryota</taxon>
        <taxon>Fungi</taxon>
        <taxon>Dikarya</taxon>
        <taxon>Ascomycota</taxon>
        <taxon>Pezizomycotina</taxon>
        <taxon>Eurotiomycetes</taxon>
        <taxon>Eurotiomycetidae</taxon>
        <taxon>Eurotiales</taxon>
        <taxon>Aspergillaceae</taxon>
        <taxon>Penicillium</taxon>
    </lineage>
</organism>
<dbReference type="GO" id="GO:0008270">
    <property type="term" value="F:zinc ion binding"/>
    <property type="evidence" value="ECO:0007669"/>
    <property type="project" value="InterPro"/>
</dbReference>
<protein>
    <recommendedName>
        <fullName evidence="7">Zn(2)-C6 fungal-type domain-containing protein</fullName>
    </recommendedName>
</protein>
<dbReference type="CDD" id="cd00067">
    <property type="entry name" value="GAL4"/>
    <property type="match status" value="1"/>
</dbReference>
<keyword evidence="6" id="KW-0732">Signal</keyword>
<dbReference type="InterPro" id="IPR021858">
    <property type="entry name" value="Fun_TF"/>
</dbReference>
<evidence type="ECO:0000313" key="9">
    <source>
        <dbReference type="Proteomes" id="UP000191672"/>
    </source>
</evidence>
<keyword evidence="1" id="KW-0805">Transcription regulation</keyword>
<keyword evidence="9" id="KW-1185">Reference proteome</keyword>
<dbReference type="PANTHER" id="PTHR47064:SF2">
    <property type="entry name" value="SMP-30_GLUCONOLACTONASE_LRE-LIKE REGION DOMAIN-CONTAINING PROTEIN-RELATED"/>
    <property type="match status" value="1"/>
</dbReference>
<dbReference type="InterPro" id="IPR001138">
    <property type="entry name" value="Zn2Cys6_DnaBD"/>
</dbReference>
<dbReference type="Pfam" id="PF00172">
    <property type="entry name" value="Zn_clus"/>
    <property type="match status" value="1"/>
</dbReference>
<dbReference type="STRING" id="416450.A0A1V6Q3B3"/>
<comment type="caution">
    <text evidence="8">The sequence shown here is derived from an EMBL/GenBank/DDBJ whole genome shotgun (WGS) entry which is preliminary data.</text>
</comment>
<evidence type="ECO:0000256" key="2">
    <source>
        <dbReference type="ARBA" id="ARBA00023125"/>
    </source>
</evidence>
<feature type="chain" id="PRO_5012573794" description="Zn(2)-C6 fungal-type domain-containing protein" evidence="6">
    <location>
        <begin position="25"/>
        <end position="1131"/>
    </location>
</feature>
<evidence type="ECO:0000256" key="4">
    <source>
        <dbReference type="ARBA" id="ARBA00023242"/>
    </source>
</evidence>
<feature type="region of interest" description="Disordered" evidence="5">
    <location>
        <begin position="1104"/>
        <end position="1131"/>
    </location>
</feature>
<dbReference type="Gene3D" id="4.10.240.10">
    <property type="entry name" value="Zn(2)-C6 fungal-type DNA-binding domain"/>
    <property type="match status" value="1"/>
</dbReference>
<dbReference type="SMART" id="SM00066">
    <property type="entry name" value="GAL4"/>
    <property type="match status" value="1"/>
</dbReference>
<sequence>MPTTSVALAALAFLGQSLVPAVQASSVPAQAQVINQRAFNVLGTTQPPTEFNAKSLFVPPGHTEHSLTERPFHVYDKEFLKIIGKAPTLTRIAHSPKDPLYHEAVVWSKETEEVFFVQNAGAKNASTGLHKSAIIEKISLADAAAVSSKRDAAGEVKISTVPSSPMVINPNGATNYRGEIIFTGEGQGNNTPPALWVMNPQKPFNKTVLLNNYFGRQFNSLNDVAIHPKNKDIYFTDTIYGYVQDFRPAPGLQDQIYRFNPDTGAVTIAADGFDHPNGMTFSPDGKHAYVTDTGIDSGFFGLDFTRPASVYRFDVKEDGTFENRKTFAFVNSGAPDGIHCDSEGNVYAGCGDGVQVWNPSGKLIGKIYVGSTAANFNFAGDGCVTCKTKRLKCDETKPTCEQCERRKVSCGGYKKDFKWRPFEETNLAPGRPIKAKKANSSHQQHINGDSFPTPPTTEQSTSPIRIQAHHHSHSPPGSLHSSPMSINSFPSEAQALDDLTDKTKDASMPQCSAPLDINVSLSADSPSFNFLSFLEPYQDSLSLADFLASHDLESGRQISIGPEELVHDASGLSFSRLLEEENDDIEDIIRQSDPGLGPWNFQITESKSFSFNSMSIPSSLSLPPETPEMLVMRFDKLTCGILSIKDGATENPWRTLIWPLAKNTPALYHAIFALTAFHSGKENPHLRVQGVKHMRQSINSLVAQIQSMRADAALATSLALAFADTWDQHTSTCIQHLRGAKALMSQVVATGMQGDISEDELDRIRFLYNTWSYMDVIARLTSLDDCGPQNWDTSIFELPSNAVHDIDPLMGCATTLYPLMSRVAKLIQNVRKSPSNTVSIVAQAMELKGLIENWEPPRWFEPPEDPNSEVQHSIQVAHAYRWAILLYLHQAVPEIPSEPADELAKRVLILLATVPYTSRTTIIQVFPLLAAGSEVDADDDRKWVLDRWTTIQGRLMLGGVDRCLEVMKEVWDRRDKMNVRREQGLAGSQRAHSISSADRESLDSTFRNSDFGGYNTNGARRTSIASQPRQPASWSARRGSALSSLKNIEFERTVRGKLHWVNVMAEWGWEGNGVALFLVIHPAFTAIPIYIQLSNTRFFNTEMSPKQPAISRPGPLTPIPHPHQTRTRTRQ</sequence>
<gene>
    <name evidence="8" type="ORF">PENANT_c015G09641</name>
</gene>
<name>A0A1V6Q3B3_9EURO</name>
<dbReference type="Pfam" id="PF08450">
    <property type="entry name" value="SGL"/>
    <property type="match status" value="1"/>
</dbReference>
<dbReference type="Gene3D" id="2.120.10.30">
    <property type="entry name" value="TolB, C-terminal domain"/>
    <property type="match status" value="1"/>
</dbReference>
<dbReference type="PANTHER" id="PTHR47064">
    <property type="entry name" value="PUTATIVE (AFU_ORTHOLOGUE AFUA_1G08990)-RELATED"/>
    <property type="match status" value="1"/>
</dbReference>
<proteinExistence type="predicted"/>
<evidence type="ECO:0000313" key="8">
    <source>
        <dbReference type="EMBL" id="OQD83760.1"/>
    </source>
</evidence>
<dbReference type="InterPro" id="IPR011042">
    <property type="entry name" value="6-blade_b-propeller_TolB-like"/>
</dbReference>
<dbReference type="AlphaFoldDB" id="A0A1V6Q3B3"/>
<feature type="domain" description="Zn(2)-C6 fungal-type" evidence="7">
    <location>
        <begin position="382"/>
        <end position="410"/>
    </location>
</feature>
<dbReference type="SUPFAM" id="SSF63829">
    <property type="entry name" value="Calcium-dependent phosphotriesterase"/>
    <property type="match status" value="1"/>
</dbReference>
<dbReference type="GO" id="GO:0003677">
    <property type="term" value="F:DNA binding"/>
    <property type="evidence" value="ECO:0007669"/>
    <property type="project" value="UniProtKB-KW"/>
</dbReference>
<dbReference type="InterPro" id="IPR052988">
    <property type="entry name" value="Oryzine_lactonohydrolase"/>
</dbReference>
<accession>A0A1V6Q3B3</accession>
<dbReference type="GO" id="GO:0000981">
    <property type="term" value="F:DNA-binding transcription factor activity, RNA polymerase II-specific"/>
    <property type="evidence" value="ECO:0007669"/>
    <property type="project" value="InterPro"/>
</dbReference>
<dbReference type="PROSITE" id="PS00463">
    <property type="entry name" value="ZN2_CY6_FUNGAL_1"/>
    <property type="match status" value="1"/>
</dbReference>
<reference evidence="9" key="1">
    <citation type="journal article" date="2017" name="Nat. Microbiol.">
        <title>Global analysis of biosynthetic gene clusters reveals vast potential of secondary metabolite production in Penicillium species.</title>
        <authorList>
            <person name="Nielsen J.C."/>
            <person name="Grijseels S."/>
            <person name="Prigent S."/>
            <person name="Ji B."/>
            <person name="Dainat J."/>
            <person name="Nielsen K.F."/>
            <person name="Frisvad J.C."/>
            <person name="Workman M."/>
            <person name="Nielsen J."/>
        </authorList>
    </citation>
    <scope>NUCLEOTIDE SEQUENCE [LARGE SCALE GENOMIC DNA]</scope>
    <source>
        <strain evidence="9">IBT 31811</strain>
    </source>
</reference>
<dbReference type="SUPFAM" id="SSF57701">
    <property type="entry name" value="Zn2/Cys6 DNA-binding domain"/>
    <property type="match status" value="1"/>
</dbReference>
<evidence type="ECO:0000256" key="6">
    <source>
        <dbReference type="SAM" id="SignalP"/>
    </source>
</evidence>
<feature type="compositionally biased region" description="Polar residues" evidence="5">
    <location>
        <begin position="1003"/>
        <end position="1033"/>
    </location>
</feature>
<evidence type="ECO:0000259" key="7">
    <source>
        <dbReference type="PROSITE" id="PS50048"/>
    </source>
</evidence>
<feature type="compositionally biased region" description="Low complexity" evidence="5">
    <location>
        <begin position="474"/>
        <end position="483"/>
    </location>
</feature>
<dbReference type="EMBL" id="MDYN01000015">
    <property type="protein sequence ID" value="OQD83760.1"/>
    <property type="molecule type" value="Genomic_DNA"/>
</dbReference>
<dbReference type="Pfam" id="PF11951">
    <property type="entry name" value="Fungal_trans_2"/>
    <property type="match status" value="1"/>
</dbReference>
<evidence type="ECO:0000256" key="1">
    <source>
        <dbReference type="ARBA" id="ARBA00023015"/>
    </source>
</evidence>
<dbReference type="InterPro" id="IPR036864">
    <property type="entry name" value="Zn2-C6_fun-type_DNA-bd_sf"/>
</dbReference>
<keyword evidence="4" id="KW-0539">Nucleus</keyword>
<evidence type="ECO:0000256" key="3">
    <source>
        <dbReference type="ARBA" id="ARBA00023163"/>
    </source>
</evidence>